<reference evidence="1 2" key="1">
    <citation type="journal article" date="2018" name="Nat. Ecol. Evol.">
        <title>Pezizomycetes genomes reveal the molecular basis of ectomycorrhizal truffle lifestyle.</title>
        <authorList>
            <person name="Murat C."/>
            <person name="Payen T."/>
            <person name="Noel B."/>
            <person name="Kuo A."/>
            <person name="Morin E."/>
            <person name="Chen J."/>
            <person name="Kohler A."/>
            <person name="Krizsan K."/>
            <person name="Balestrini R."/>
            <person name="Da Silva C."/>
            <person name="Montanini B."/>
            <person name="Hainaut M."/>
            <person name="Levati E."/>
            <person name="Barry K.W."/>
            <person name="Belfiori B."/>
            <person name="Cichocki N."/>
            <person name="Clum A."/>
            <person name="Dockter R.B."/>
            <person name="Fauchery L."/>
            <person name="Guy J."/>
            <person name="Iotti M."/>
            <person name="Le Tacon F."/>
            <person name="Lindquist E.A."/>
            <person name="Lipzen A."/>
            <person name="Malagnac F."/>
            <person name="Mello A."/>
            <person name="Molinier V."/>
            <person name="Miyauchi S."/>
            <person name="Poulain J."/>
            <person name="Riccioni C."/>
            <person name="Rubini A."/>
            <person name="Sitrit Y."/>
            <person name="Splivallo R."/>
            <person name="Traeger S."/>
            <person name="Wang M."/>
            <person name="Zifcakova L."/>
            <person name="Wipf D."/>
            <person name="Zambonelli A."/>
            <person name="Paolocci F."/>
            <person name="Nowrousian M."/>
            <person name="Ottonello S."/>
            <person name="Baldrian P."/>
            <person name="Spatafora J.W."/>
            <person name="Henrissat B."/>
            <person name="Nagy L.G."/>
            <person name="Aury J.M."/>
            <person name="Wincker P."/>
            <person name="Grigoriev I.V."/>
            <person name="Bonfante P."/>
            <person name="Martin F.M."/>
        </authorList>
    </citation>
    <scope>NUCLEOTIDE SEQUENCE [LARGE SCALE GENOMIC DNA]</scope>
    <source>
        <strain evidence="1 2">120613-1</strain>
    </source>
</reference>
<dbReference type="Proteomes" id="UP000276215">
    <property type="component" value="Unassembled WGS sequence"/>
</dbReference>
<accession>A0A3N4J101</accession>
<keyword evidence="2" id="KW-1185">Reference proteome</keyword>
<gene>
    <name evidence="1" type="ORF">L873DRAFT_1794520</name>
</gene>
<protein>
    <submittedName>
        <fullName evidence="1">Uncharacterized protein</fullName>
    </submittedName>
</protein>
<dbReference type="AlphaFoldDB" id="A0A3N4J101"/>
<evidence type="ECO:0000313" key="1">
    <source>
        <dbReference type="EMBL" id="RPA92053.1"/>
    </source>
</evidence>
<evidence type="ECO:0000313" key="2">
    <source>
        <dbReference type="Proteomes" id="UP000276215"/>
    </source>
</evidence>
<dbReference type="EMBL" id="ML120482">
    <property type="protein sequence ID" value="RPA92053.1"/>
    <property type="molecule type" value="Genomic_DNA"/>
</dbReference>
<proteinExistence type="predicted"/>
<name>A0A3N4J101_9PEZI</name>
<dbReference type="STRING" id="1336337.A0A3N4J101"/>
<organism evidence="1 2">
    <name type="scientific">Choiromyces venosus 120613-1</name>
    <dbReference type="NCBI Taxonomy" id="1336337"/>
    <lineage>
        <taxon>Eukaryota</taxon>
        <taxon>Fungi</taxon>
        <taxon>Dikarya</taxon>
        <taxon>Ascomycota</taxon>
        <taxon>Pezizomycotina</taxon>
        <taxon>Pezizomycetes</taxon>
        <taxon>Pezizales</taxon>
        <taxon>Tuberaceae</taxon>
        <taxon>Choiromyces</taxon>
    </lineage>
</organism>
<sequence length="114" mass="12850">MAHEGDAAVDALLYEGLNGRRDTFAFKELYGLHPADVVKITHKETINILSIHAGVRADSHKTGTNEFYRRFAEFVHLFEGSDYDESYLTAGSQCADVARAYWSLLDCQRYQDSA</sequence>